<feature type="compositionally biased region" description="Basic and acidic residues" evidence="1">
    <location>
        <begin position="26"/>
        <end position="37"/>
    </location>
</feature>
<name>A0A022R2J0_ERYGU</name>
<dbReference type="GO" id="GO:0003735">
    <property type="term" value="F:structural constituent of ribosome"/>
    <property type="evidence" value="ECO:0000318"/>
    <property type="project" value="GO_Central"/>
</dbReference>
<keyword evidence="3" id="KW-1185">Reference proteome</keyword>
<dbReference type="PANTHER" id="PTHR10732">
    <property type="entry name" value="40S RIBOSOMAL PROTEIN S17"/>
    <property type="match status" value="1"/>
</dbReference>
<dbReference type="EMBL" id="KI630752">
    <property type="protein sequence ID" value="EYU33823.1"/>
    <property type="molecule type" value="Genomic_DNA"/>
</dbReference>
<protein>
    <submittedName>
        <fullName evidence="2">Uncharacterized protein</fullName>
    </submittedName>
</protein>
<feature type="region of interest" description="Disordered" evidence="1">
    <location>
        <begin position="1"/>
        <end position="51"/>
    </location>
</feature>
<evidence type="ECO:0000256" key="1">
    <source>
        <dbReference type="SAM" id="MobiDB-lite"/>
    </source>
</evidence>
<evidence type="ECO:0000313" key="3">
    <source>
        <dbReference type="Proteomes" id="UP000030748"/>
    </source>
</evidence>
<proteinExistence type="predicted"/>
<dbReference type="AlphaFoldDB" id="A0A022R2J0"/>
<dbReference type="STRING" id="4155.A0A022R2J0"/>
<feature type="compositionally biased region" description="Low complexity" evidence="1">
    <location>
        <begin position="1"/>
        <end position="10"/>
    </location>
</feature>
<gene>
    <name evidence="2" type="ORF">MIMGU_mgv1a022214mg</name>
</gene>
<reference evidence="2 3" key="1">
    <citation type="journal article" date="2013" name="Proc. Natl. Acad. Sci. U.S.A.">
        <title>Fine-scale variation in meiotic recombination in Mimulus inferred from population shotgun sequencing.</title>
        <authorList>
            <person name="Hellsten U."/>
            <person name="Wright K.M."/>
            <person name="Jenkins J."/>
            <person name="Shu S."/>
            <person name="Yuan Y."/>
            <person name="Wessler S.R."/>
            <person name="Schmutz J."/>
            <person name="Willis J.H."/>
            <person name="Rokhsar D.S."/>
        </authorList>
    </citation>
    <scope>NUCLEOTIDE SEQUENCE [LARGE SCALE GENOMIC DNA]</scope>
    <source>
        <strain evidence="3">cv. DUN x IM62</strain>
    </source>
</reference>
<dbReference type="Proteomes" id="UP000030748">
    <property type="component" value="Unassembled WGS sequence"/>
</dbReference>
<accession>A0A022R2J0</accession>
<evidence type="ECO:0000313" key="2">
    <source>
        <dbReference type="EMBL" id="EYU33823.1"/>
    </source>
</evidence>
<sequence>QYNRKSPPFSRRNRRRRRPKTTTHVDGSRLVKEDHGRGSRNHSVEASPQQDRRILHTFDEAHPGAPVRWISLKLQQEERDRRMDSVPDENAIRVDRIEIRDR</sequence>
<dbReference type="Pfam" id="PF00833">
    <property type="entry name" value="Ribosomal_S17e"/>
    <property type="match status" value="1"/>
</dbReference>
<feature type="compositionally biased region" description="Basic residues" evidence="1">
    <location>
        <begin position="11"/>
        <end position="21"/>
    </location>
</feature>
<dbReference type="InterPro" id="IPR001210">
    <property type="entry name" value="Ribosomal_eS17"/>
</dbReference>
<dbReference type="PANTHER" id="PTHR10732:SF0">
    <property type="entry name" value="40S RIBOSOMAL PROTEIN S17"/>
    <property type="match status" value="1"/>
</dbReference>
<organism evidence="2 3">
    <name type="scientific">Erythranthe guttata</name>
    <name type="common">Yellow monkey flower</name>
    <name type="synonym">Mimulus guttatus</name>
    <dbReference type="NCBI Taxonomy" id="4155"/>
    <lineage>
        <taxon>Eukaryota</taxon>
        <taxon>Viridiplantae</taxon>
        <taxon>Streptophyta</taxon>
        <taxon>Embryophyta</taxon>
        <taxon>Tracheophyta</taxon>
        <taxon>Spermatophyta</taxon>
        <taxon>Magnoliopsida</taxon>
        <taxon>eudicotyledons</taxon>
        <taxon>Gunneridae</taxon>
        <taxon>Pentapetalae</taxon>
        <taxon>asterids</taxon>
        <taxon>lamiids</taxon>
        <taxon>Lamiales</taxon>
        <taxon>Phrymaceae</taxon>
        <taxon>Erythranthe</taxon>
    </lineage>
</organism>
<dbReference type="GO" id="GO:0006412">
    <property type="term" value="P:translation"/>
    <property type="evidence" value="ECO:0007669"/>
    <property type="project" value="InterPro"/>
</dbReference>
<dbReference type="GO" id="GO:0022627">
    <property type="term" value="C:cytosolic small ribosomal subunit"/>
    <property type="evidence" value="ECO:0000318"/>
    <property type="project" value="GO_Central"/>
</dbReference>
<feature type="non-terminal residue" evidence="2">
    <location>
        <position position="1"/>
    </location>
</feature>